<reference evidence="2" key="1">
    <citation type="submission" date="2020-05" db="EMBL/GenBank/DDBJ databases">
        <authorList>
            <person name="Chiriac C."/>
            <person name="Salcher M."/>
            <person name="Ghai R."/>
            <person name="Kavagutti S V."/>
        </authorList>
    </citation>
    <scope>NUCLEOTIDE SEQUENCE</scope>
</reference>
<feature type="domain" description="UspA" evidence="1">
    <location>
        <begin position="9"/>
        <end position="141"/>
    </location>
</feature>
<accession>A0A6J6JFV3</accession>
<evidence type="ECO:0000313" key="2">
    <source>
        <dbReference type="EMBL" id="CAB4635193.1"/>
    </source>
</evidence>
<sequence>MTTSTAGKRRIVVGVDGSPNSMKAVDWAISFAHSGDTVVLLSAWSPIVVPADMAMSYTFDDTGARSVLEQENKRVAQTAANRGVSLAVHFENNDPRNALLDSKCDLIVVGARGHGGVVGLLVGSVADYVSRHAKVPVVIVPAVE</sequence>
<dbReference type="PANTHER" id="PTHR31964:SF113">
    <property type="entry name" value="USPA DOMAIN-CONTAINING PROTEIN"/>
    <property type="match status" value="1"/>
</dbReference>
<organism evidence="2">
    <name type="scientific">freshwater metagenome</name>
    <dbReference type="NCBI Taxonomy" id="449393"/>
    <lineage>
        <taxon>unclassified sequences</taxon>
        <taxon>metagenomes</taxon>
        <taxon>ecological metagenomes</taxon>
    </lineage>
</organism>
<dbReference type="EMBL" id="CAEZVQ010000060">
    <property type="protein sequence ID" value="CAB4635193.1"/>
    <property type="molecule type" value="Genomic_DNA"/>
</dbReference>
<dbReference type="Pfam" id="PF00582">
    <property type="entry name" value="Usp"/>
    <property type="match status" value="1"/>
</dbReference>
<protein>
    <submittedName>
        <fullName evidence="2">Unannotated protein</fullName>
    </submittedName>
</protein>
<proteinExistence type="predicted"/>
<dbReference type="CDD" id="cd23659">
    <property type="entry name" value="USP_At3g01520-like"/>
    <property type="match status" value="1"/>
</dbReference>
<dbReference type="InterPro" id="IPR006015">
    <property type="entry name" value="Universal_stress_UspA"/>
</dbReference>
<dbReference type="PANTHER" id="PTHR31964">
    <property type="entry name" value="ADENINE NUCLEOTIDE ALPHA HYDROLASES-LIKE SUPERFAMILY PROTEIN"/>
    <property type="match status" value="1"/>
</dbReference>
<evidence type="ECO:0000259" key="1">
    <source>
        <dbReference type="Pfam" id="PF00582"/>
    </source>
</evidence>
<dbReference type="PRINTS" id="PR01438">
    <property type="entry name" value="UNVRSLSTRESS"/>
</dbReference>
<dbReference type="Gene3D" id="3.40.50.620">
    <property type="entry name" value="HUPs"/>
    <property type="match status" value="1"/>
</dbReference>
<gene>
    <name evidence="2" type="ORF">UFOPK2086_00585</name>
</gene>
<name>A0A6J6JFV3_9ZZZZ</name>
<dbReference type="AlphaFoldDB" id="A0A6J6JFV3"/>
<dbReference type="InterPro" id="IPR006016">
    <property type="entry name" value="UspA"/>
</dbReference>
<dbReference type="InterPro" id="IPR014729">
    <property type="entry name" value="Rossmann-like_a/b/a_fold"/>
</dbReference>
<dbReference type="SUPFAM" id="SSF52402">
    <property type="entry name" value="Adenine nucleotide alpha hydrolases-like"/>
    <property type="match status" value="1"/>
</dbReference>